<comment type="caution">
    <text evidence="2">The sequence shown here is derived from an EMBL/GenBank/DDBJ whole genome shotgun (WGS) entry which is preliminary data.</text>
</comment>
<evidence type="ECO:0000313" key="3">
    <source>
        <dbReference type="Proteomes" id="UP000486351"/>
    </source>
</evidence>
<dbReference type="PANTHER" id="PTHR24559:SF444">
    <property type="entry name" value="REVERSE TRANSCRIPTASE DOMAIN-CONTAINING PROTEIN"/>
    <property type="match status" value="1"/>
</dbReference>
<dbReference type="SUPFAM" id="SSF56672">
    <property type="entry name" value="DNA/RNA polymerases"/>
    <property type="match status" value="1"/>
</dbReference>
<evidence type="ECO:0000256" key="1">
    <source>
        <dbReference type="SAM" id="MobiDB-lite"/>
    </source>
</evidence>
<accession>A0A6G0R354</accession>
<dbReference type="Proteomes" id="UP000486351">
    <property type="component" value="Unassembled WGS sequence"/>
</dbReference>
<feature type="region of interest" description="Disordered" evidence="1">
    <location>
        <begin position="174"/>
        <end position="232"/>
    </location>
</feature>
<evidence type="ECO:0000313" key="2">
    <source>
        <dbReference type="EMBL" id="KAE9315310.1"/>
    </source>
</evidence>
<sequence>MNYAFDCILGIPWLVRYQPQIDWLARSVKRRQDFDMTEVFTHLLVAPRDWPHVTVVDGASTTHVVRRASDGPLCTTCAVLLTGDEDEEPARGRASERRAVEHPWLPRMKNEAEQWFPPSNEAVKQRFPSTNEAVEQWFPHVNESVEQRLPHADESVEQGLPHDDAAVEQEMPTRANGAVENELSRLEEGEASSSESDTSVSSRGSRRTKTSRRSRRRLKPRRAPVDLPSSPTESVCTVEYVDGAPNRTRVIEVASPPRDAKSITSLPGLSWKKFLRDLKAGDIEQVCLITDGDSVSHAINSVDSVDTSSRPKSAEPKSAREERFAAQSWEALKASGNPIYETAREFADVFPDKIPAELPADRGVRHEIDLTPGSNYCVTRQWPLPRDQVKATDDFFEGRRQVGHVRESISPHSSPTFCVKKAIGGWRIVHAFNKLNDATIPAQTPIPRKDMVLDSMSGSVIYSAMASIRS</sequence>
<dbReference type="InterPro" id="IPR053134">
    <property type="entry name" value="RNA-dir_DNA_polymerase"/>
</dbReference>
<dbReference type="AlphaFoldDB" id="A0A6G0R354"/>
<dbReference type="Gene3D" id="3.10.10.10">
    <property type="entry name" value="HIV Type 1 Reverse Transcriptase, subunit A, domain 1"/>
    <property type="match status" value="1"/>
</dbReference>
<gene>
    <name evidence="2" type="ORF">PF008_g19279</name>
</gene>
<feature type="compositionally biased region" description="Low complexity" evidence="1">
    <location>
        <begin position="191"/>
        <end position="203"/>
    </location>
</feature>
<name>A0A6G0R354_9STRA</name>
<protein>
    <recommendedName>
        <fullName evidence="4">Polyprotein</fullName>
    </recommendedName>
</protein>
<reference evidence="2 3" key="1">
    <citation type="submission" date="2018-09" db="EMBL/GenBank/DDBJ databases">
        <title>Genomic investigation of the strawberry pathogen Phytophthora fragariae indicates pathogenicity is determined by transcriptional variation in three key races.</title>
        <authorList>
            <person name="Adams T.M."/>
            <person name="Armitage A.D."/>
            <person name="Sobczyk M.K."/>
            <person name="Bates H.J."/>
            <person name="Dunwell J.M."/>
            <person name="Nellist C.F."/>
            <person name="Harrison R.J."/>
        </authorList>
    </citation>
    <scope>NUCLEOTIDE SEQUENCE [LARGE SCALE GENOMIC DNA]</scope>
    <source>
        <strain evidence="2 3">NOV-77</strain>
    </source>
</reference>
<dbReference type="InterPro" id="IPR043502">
    <property type="entry name" value="DNA/RNA_pol_sf"/>
</dbReference>
<dbReference type="EMBL" id="QXFY01001535">
    <property type="protein sequence ID" value="KAE9315310.1"/>
    <property type="molecule type" value="Genomic_DNA"/>
</dbReference>
<evidence type="ECO:0008006" key="4">
    <source>
        <dbReference type="Google" id="ProtNLM"/>
    </source>
</evidence>
<dbReference type="PANTHER" id="PTHR24559">
    <property type="entry name" value="TRANSPOSON TY3-I GAG-POL POLYPROTEIN"/>
    <property type="match status" value="1"/>
</dbReference>
<proteinExistence type="predicted"/>
<organism evidence="2 3">
    <name type="scientific">Phytophthora fragariae</name>
    <dbReference type="NCBI Taxonomy" id="53985"/>
    <lineage>
        <taxon>Eukaryota</taxon>
        <taxon>Sar</taxon>
        <taxon>Stramenopiles</taxon>
        <taxon>Oomycota</taxon>
        <taxon>Peronosporomycetes</taxon>
        <taxon>Peronosporales</taxon>
        <taxon>Peronosporaceae</taxon>
        <taxon>Phytophthora</taxon>
    </lineage>
</organism>
<feature type="compositionally biased region" description="Basic residues" evidence="1">
    <location>
        <begin position="204"/>
        <end position="222"/>
    </location>
</feature>